<dbReference type="EMBL" id="WTPW01000065">
    <property type="protein sequence ID" value="KAF0552558.1"/>
    <property type="molecule type" value="Genomic_DNA"/>
</dbReference>
<evidence type="ECO:0000313" key="1">
    <source>
        <dbReference type="EMBL" id="KAF0552558.1"/>
    </source>
</evidence>
<keyword evidence="2" id="KW-1185">Reference proteome</keyword>
<comment type="caution">
    <text evidence="1">The sequence shown here is derived from an EMBL/GenBank/DDBJ whole genome shotgun (WGS) entry which is preliminary data.</text>
</comment>
<proteinExistence type="predicted"/>
<accession>A0A8H4ETV1</accession>
<protein>
    <submittedName>
        <fullName evidence="1">Kinase-like protein</fullName>
    </submittedName>
</protein>
<dbReference type="GO" id="GO:0016301">
    <property type="term" value="F:kinase activity"/>
    <property type="evidence" value="ECO:0007669"/>
    <property type="project" value="UniProtKB-KW"/>
</dbReference>
<dbReference type="Proteomes" id="UP000439903">
    <property type="component" value="Unassembled WGS sequence"/>
</dbReference>
<dbReference type="AlphaFoldDB" id="A0A8H4ETV1"/>
<sequence>MMIADFGISNQIYDATLNSNSAIFGTPTYIEPQCLKICQMLIFEGKRETPVNSTPKQYVELYTFYWDDNSKEHPDIKKVLEVLKNSFVNDSRYLLPQYLSFYLRQLMKFI</sequence>
<keyword evidence="1" id="KW-0808">Transferase</keyword>
<keyword evidence="1" id="KW-0418">Kinase</keyword>
<reference evidence="1 2" key="1">
    <citation type="journal article" date="2019" name="Environ. Microbiol.">
        <title>At the nexus of three kingdoms: the genome of the mycorrhizal fungus Gigaspora margarita provides insights into plant, endobacterial and fungal interactions.</title>
        <authorList>
            <person name="Venice F."/>
            <person name="Ghignone S."/>
            <person name="Salvioli di Fossalunga A."/>
            <person name="Amselem J."/>
            <person name="Novero M."/>
            <person name="Xianan X."/>
            <person name="Sedzielewska Toro K."/>
            <person name="Morin E."/>
            <person name="Lipzen A."/>
            <person name="Grigoriev I.V."/>
            <person name="Henrissat B."/>
            <person name="Martin F.M."/>
            <person name="Bonfante P."/>
        </authorList>
    </citation>
    <scope>NUCLEOTIDE SEQUENCE [LARGE SCALE GENOMIC DNA]</scope>
    <source>
        <strain evidence="1 2">BEG34</strain>
    </source>
</reference>
<gene>
    <name evidence="1" type="ORF">F8M41_021626</name>
</gene>
<dbReference type="InterPro" id="IPR011009">
    <property type="entry name" value="Kinase-like_dom_sf"/>
</dbReference>
<dbReference type="SUPFAM" id="SSF56112">
    <property type="entry name" value="Protein kinase-like (PK-like)"/>
    <property type="match status" value="1"/>
</dbReference>
<dbReference type="OrthoDB" id="10605670at2759"/>
<organism evidence="1 2">
    <name type="scientific">Gigaspora margarita</name>
    <dbReference type="NCBI Taxonomy" id="4874"/>
    <lineage>
        <taxon>Eukaryota</taxon>
        <taxon>Fungi</taxon>
        <taxon>Fungi incertae sedis</taxon>
        <taxon>Mucoromycota</taxon>
        <taxon>Glomeromycotina</taxon>
        <taxon>Glomeromycetes</taxon>
        <taxon>Diversisporales</taxon>
        <taxon>Gigasporaceae</taxon>
        <taxon>Gigaspora</taxon>
    </lineage>
</organism>
<name>A0A8H4ETV1_GIGMA</name>
<evidence type="ECO:0000313" key="2">
    <source>
        <dbReference type="Proteomes" id="UP000439903"/>
    </source>
</evidence>